<keyword evidence="1" id="KW-0812">Transmembrane</keyword>
<protein>
    <submittedName>
        <fullName evidence="2">DUF1385 domain-containing protein</fullName>
    </submittedName>
</protein>
<feature type="transmembrane region" description="Helical" evidence="1">
    <location>
        <begin position="105"/>
        <end position="130"/>
    </location>
</feature>
<dbReference type="PANTHER" id="PTHR42867:SF1">
    <property type="entry name" value="MEMBRANE PROTEIN-RELATED"/>
    <property type="match status" value="1"/>
</dbReference>
<proteinExistence type="predicted"/>
<dbReference type="Pfam" id="PF07136">
    <property type="entry name" value="DUF1385"/>
    <property type="match status" value="1"/>
</dbReference>
<sequence length="331" mass="37259">MKYSGIGGQAVIEGIMMKNGDDYATAVRKPDGEIEVARGRYVSLTEKVKFFSLPFVRGVFSFADSMIIGMKTLTWSAGFFEDDESTEPGKFELWLDRVFGEKLEAALMSLVMVISVVLAIVIFMVFPMLLSRVLHPLIPSETVMAILEGILRILIFICYIKLISRMEDIRRTFMYHGAEHKCINCIEHGMELNVENVRRSSKEHKRCGTSFLLIVMVISILFFMVIRVDNLWLRIVSRIVLIPVIAGVSYEFLRLAGRSESRLVNLLSRPGLWMQGLTTSEPDDSMIEVAIRAVETVFDWRAYLAENFPETAVSEGGEAASCKAKMEEAAG</sequence>
<dbReference type="AlphaFoldDB" id="A0A9D1KDQ7"/>
<reference evidence="2" key="1">
    <citation type="submission" date="2020-10" db="EMBL/GenBank/DDBJ databases">
        <authorList>
            <person name="Gilroy R."/>
        </authorList>
    </citation>
    <scope>NUCLEOTIDE SEQUENCE</scope>
    <source>
        <strain evidence="2">CHK123-3438</strain>
    </source>
</reference>
<evidence type="ECO:0000313" key="2">
    <source>
        <dbReference type="EMBL" id="HIT40678.1"/>
    </source>
</evidence>
<evidence type="ECO:0000313" key="3">
    <source>
        <dbReference type="Proteomes" id="UP000886860"/>
    </source>
</evidence>
<reference evidence="2" key="2">
    <citation type="journal article" date="2021" name="PeerJ">
        <title>Extensive microbial diversity within the chicken gut microbiome revealed by metagenomics and culture.</title>
        <authorList>
            <person name="Gilroy R."/>
            <person name="Ravi A."/>
            <person name="Getino M."/>
            <person name="Pursley I."/>
            <person name="Horton D.L."/>
            <person name="Alikhan N.F."/>
            <person name="Baker D."/>
            <person name="Gharbi K."/>
            <person name="Hall N."/>
            <person name="Watson M."/>
            <person name="Adriaenssens E.M."/>
            <person name="Foster-Nyarko E."/>
            <person name="Jarju S."/>
            <person name="Secka A."/>
            <person name="Antonio M."/>
            <person name="Oren A."/>
            <person name="Chaudhuri R.R."/>
            <person name="La Ragione R."/>
            <person name="Hildebrand F."/>
            <person name="Pallen M.J."/>
        </authorList>
    </citation>
    <scope>NUCLEOTIDE SEQUENCE</scope>
    <source>
        <strain evidence="2">CHK123-3438</strain>
    </source>
</reference>
<name>A0A9D1KDQ7_9FIRM</name>
<feature type="transmembrane region" description="Helical" evidence="1">
    <location>
        <begin position="232"/>
        <end position="253"/>
    </location>
</feature>
<gene>
    <name evidence="2" type="ORF">IAB60_01015</name>
</gene>
<comment type="caution">
    <text evidence="2">The sequence shown here is derived from an EMBL/GenBank/DDBJ whole genome shotgun (WGS) entry which is preliminary data.</text>
</comment>
<accession>A0A9D1KDQ7</accession>
<dbReference type="EMBL" id="DVKS01000017">
    <property type="protein sequence ID" value="HIT40678.1"/>
    <property type="molecule type" value="Genomic_DNA"/>
</dbReference>
<evidence type="ECO:0000256" key="1">
    <source>
        <dbReference type="SAM" id="Phobius"/>
    </source>
</evidence>
<feature type="transmembrane region" description="Helical" evidence="1">
    <location>
        <begin position="142"/>
        <end position="162"/>
    </location>
</feature>
<dbReference type="InterPro" id="IPR010787">
    <property type="entry name" value="DUF1385"/>
</dbReference>
<dbReference type="Proteomes" id="UP000886860">
    <property type="component" value="Unassembled WGS sequence"/>
</dbReference>
<organism evidence="2 3">
    <name type="scientific">Candidatus Caccovicinus merdipullorum</name>
    <dbReference type="NCBI Taxonomy" id="2840724"/>
    <lineage>
        <taxon>Bacteria</taxon>
        <taxon>Bacillati</taxon>
        <taxon>Bacillota</taxon>
        <taxon>Clostridia</taxon>
        <taxon>Eubacteriales</taxon>
        <taxon>Candidatus Caccovicinus</taxon>
    </lineage>
</organism>
<feature type="transmembrane region" description="Helical" evidence="1">
    <location>
        <begin position="207"/>
        <end position="226"/>
    </location>
</feature>
<dbReference type="PANTHER" id="PTHR42867">
    <property type="entry name" value="MEMBRANE PROTEIN-RELATED"/>
    <property type="match status" value="1"/>
</dbReference>
<keyword evidence="1" id="KW-0472">Membrane</keyword>
<keyword evidence="1" id="KW-1133">Transmembrane helix</keyword>